<keyword evidence="1" id="KW-0732">Signal</keyword>
<organism evidence="2 3">
    <name type="scientific">Reichenbachiella ulvae</name>
    <dbReference type="NCBI Taxonomy" id="2980104"/>
    <lineage>
        <taxon>Bacteria</taxon>
        <taxon>Pseudomonadati</taxon>
        <taxon>Bacteroidota</taxon>
        <taxon>Cytophagia</taxon>
        <taxon>Cytophagales</taxon>
        <taxon>Reichenbachiellaceae</taxon>
        <taxon>Reichenbachiella</taxon>
    </lineage>
</organism>
<evidence type="ECO:0000256" key="1">
    <source>
        <dbReference type="SAM" id="SignalP"/>
    </source>
</evidence>
<protein>
    <submittedName>
        <fullName evidence="2">Uncharacterized protein</fullName>
    </submittedName>
</protein>
<feature type="signal peptide" evidence="1">
    <location>
        <begin position="1"/>
        <end position="19"/>
    </location>
</feature>
<evidence type="ECO:0000313" key="2">
    <source>
        <dbReference type="EMBL" id="MCV9387296.1"/>
    </source>
</evidence>
<proteinExistence type="predicted"/>
<gene>
    <name evidence="2" type="ORF">N7U62_11520</name>
</gene>
<reference evidence="2 3" key="1">
    <citation type="submission" date="2022-10" db="EMBL/GenBank/DDBJ databases">
        <title>Comparative genomics and taxonomic characterization of three novel marine species of genus Reichenbachiella exhibiting antioxidant and polysaccharide degradation activities.</title>
        <authorList>
            <person name="Muhammad N."/>
            <person name="Lee Y.-J."/>
            <person name="Ko J."/>
            <person name="Kim S.-G."/>
        </authorList>
    </citation>
    <scope>NUCLEOTIDE SEQUENCE [LARGE SCALE GENOMIC DNA]</scope>
    <source>
        <strain evidence="2 3">ABR2-5</strain>
    </source>
</reference>
<name>A0ABT3CUC8_9BACT</name>
<evidence type="ECO:0000313" key="3">
    <source>
        <dbReference type="Proteomes" id="UP001300692"/>
    </source>
</evidence>
<dbReference type="RefSeq" id="WP_264138121.1">
    <property type="nucleotide sequence ID" value="NZ_JAOYOD010000001.1"/>
</dbReference>
<sequence length="165" mass="19640">MKRYYFSLILLLIAFTGFSQEFQMPQIKTDQIQDEYEKAGYSDDLIYLYLTNTLDSVERKKEVIFYDYPDYSICSFNQDFEYGINYSFEQCREAGGASIVMILPKTDRQSLVRFVEELYKIDRTEIENEWNTEQTKFQPKDKGVGCYFQIIEQEKCTMLKNYCGC</sequence>
<feature type="chain" id="PRO_5046625611" evidence="1">
    <location>
        <begin position="20"/>
        <end position="165"/>
    </location>
</feature>
<keyword evidence="3" id="KW-1185">Reference proteome</keyword>
<comment type="caution">
    <text evidence="2">The sequence shown here is derived from an EMBL/GenBank/DDBJ whole genome shotgun (WGS) entry which is preliminary data.</text>
</comment>
<dbReference type="EMBL" id="JAOYOD010000001">
    <property type="protein sequence ID" value="MCV9387296.1"/>
    <property type="molecule type" value="Genomic_DNA"/>
</dbReference>
<dbReference type="Proteomes" id="UP001300692">
    <property type="component" value="Unassembled WGS sequence"/>
</dbReference>
<accession>A0ABT3CUC8</accession>